<organism evidence="6 7">
    <name type="scientific">Stylosanthes scabra</name>
    <dbReference type="NCBI Taxonomy" id="79078"/>
    <lineage>
        <taxon>Eukaryota</taxon>
        <taxon>Viridiplantae</taxon>
        <taxon>Streptophyta</taxon>
        <taxon>Embryophyta</taxon>
        <taxon>Tracheophyta</taxon>
        <taxon>Spermatophyta</taxon>
        <taxon>Magnoliopsida</taxon>
        <taxon>eudicotyledons</taxon>
        <taxon>Gunneridae</taxon>
        <taxon>Pentapetalae</taxon>
        <taxon>rosids</taxon>
        <taxon>fabids</taxon>
        <taxon>Fabales</taxon>
        <taxon>Fabaceae</taxon>
        <taxon>Papilionoideae</taxon>
        <taxon>50 kb inversion clade</taxon>
        <taxon>dalbergioids sensu lato</taxon>
        <taxon>Dalbergieae</taxon>
        <taxon>Pterocarpus clade</taxon>
        <taxon>Stylosanthes</taxon>
    </lineage>
</organism>
<comment type="caution">
    <text evidence="6">The sequence shown here is derived from an EMBL/GenBank/DDBJ whole genome shotgun (WGS) entry which is preliminary data.</text>
</comment>
<evidence type="ECO:0000313" key="7">
    <source>
        <dbReference type="Proteomes" id="UP001341840"/>
    </source>
</evidence>
<dbReference type="Proteomes" id="UP001341840">
    <property type="component" value="Unassembled WGS sequence"/>
</dbReference>
<comment type="similarity">
    <text evidence="1 4">Belongs to the glycosyl hydrolase 5 (cellulase A) family.</text>
</comment>
<dbReference type="InterPro" id="IPR017853">
    <property type="entry name" value="GH"/>
</dbReference>
<feature type="domain" description="Glycoside hydrolase family 5" evidence="5">
    <location>
        <begin position="2"/>
        <end position="151"/>
    </location>
</feature>
<dbReference type="SUPFAM" id="SSF51445">
    <property type="entry name" value="(Trans)glycosidases"/>
    <property type="match status" value="1"/>
</dbReference>
<keyword evidence="2 4" id="KW-0378">Hydrolase</keyword>
<accession>A0ABU6XFM2</accession>
<name>A0ABU6XFM2_9FABA</name>
<keyword evidence="3 4" id="KW-0326">Glycosidase</keyword>
<evidence type="ECO:0000259" key="5">
    <source>
        <dbReference type="Pfam" id="PF00150"/>
    </source>
</evidence>
<dbReference type="Pfam" id="PF00150">
    <property type="entry name" value="Cellulase"/>
    <property type="match status" value="1"/>
</dbReference>
<dbReference type="EMBL" id="JASCZI010211811">
    <property type="protein sequence ID" value="MED6196876.1"/>
    <property type="molecule type" value="Genomic_DNA"/>
</dbReference>
<dbReference type="PANTHER" id="PTHR31263">
    <property type="entry name" value="CELLULASE FAMILY PROTEIN (AFU_ORTHOLOGUE AFUA_5G14560)"/>
    <property type="match status" value="1"/>
</dbReference>
<evidence type="ECO:0000256" key="4">
    <source>
        <dbReference type="RuleBase" id="RU361153"/>
    </source>
</evidence>
<evidence type="ECO:0000256" key="2">
    <source>
        <dbReference type="ARBA" id="ARBA00022801"/>
    </source>
</evidence>
<proteinExistence type="inferred from homology"/>
<dbReference type="PANTHER" id="PTHR31263:SF0">
    <property type="entry name" value="CELLULASE FAMILY PROTEIN (AFU_ORTHOLOGUE AFUA_5G14560)"/>
    <property type="match status" value="1"/>
</dbReference>
<protein>
    <recommendedName>
        <fullName evidence="5">Glycoside hydrolase family 5 domain-containing protein</fullName>
    </recommendedName>
</protein>
<evidence type="ECO:0000256" key="1">
    <source>
        <dbReference type="ARBA" id="ARBA00005641"/>
    </source>
</evidence>
<keyword evidence="7" id="KW-1185">Reference proteome</keyword>
<dbReference type="Gene3D" id="3.20.20.80">
    <property type="entry name" value="Glycosidases"/>
    <property type="match status" value="1"/>
</dbReference>
<gene>
    <name evidence="6" type="ORF">PIB30_051352</name>
</gene>
<dbReference type="InterPro" id="IPR001547">
    <property type="entry name" value="Glyco_hydro_5"/>
</dbReference>
<evidence type="ECO:0000256" key="3">
    <source>
        <dbReference type="ARBA" id="ARBA00023295"/>
    </source>
</evidence>
<evidence type="ECO:0000313" key="6">
    <source>
        <dbReference type="EMBL" id="MED6196876.1"/>
    </source>
</evidence>
<sequence>MDLRNELRGSRQNSNDWYKYMSQGAKTIHQQNSKILVVISGLNFDTDLTFLKKKPLHLNIPNKIVYEAHLYSFIDQGRWRMQPVNRVCASILHSVQNHWGFLMGGSNPAPVFVSEFGYGMTGGKDADNKFMACFKSYLAALDMDWSLWSFGGSYYSQRGNVDADESYGVLNHDWTGYRDPEFPDKFQLLQTLVQDPTCNLSKSHILFHPLSGNCVHLSSNNEFEFGECKNHVLRWSSEGDGAPIRMMDSPLLCLRQLVKIFLQHSQKIACHHKVLGDLFR</sequence>
<reference evidence="6 7" key="1">
    <citation type="journal article" date="2023" name="Plants (Basel)">
        <title>Bridging the Gap: Combining Genomics and Transcriptomics Approaches to Understand Stylosanthes scabra, an Orphan Legume from the Brazilian Caatinga.</title>
        <authorList>
            <person name="Ferreira-Neto J.R.C."/>
            <person name="da Silva M.D."/>
            <person name="Binneck E."/>
            <person name="de Melo N.F."/>
            <person name="da Silva R.H."/>
            <person name="de Melo A.L.T.M."/>
            <person name="Pandolfi V."/>
            <person name="Bustamante F.O."/>
            <person name="Brasileiro-Vidal A.C."/>
            <person name="Benko-Iseppon A.M."/>
        </authorList>
    </citation>
    <scope>NUCLEOTIDE SEQUENCE [LARGE SCALE GENOMIC DNA]</scope>
    <source>
        <tissue evidence="6">Leaves</tissue>
    </source>
</reference>